<evidence type="ECO:0000256" key="3">
    <source>
        <dbReference type="SAM" id="SignalP"/>
    </source>
</evidence>
<evidence type="ECO:0000259" key="4">
    <source>
        <dbReference type="Pfam" id="PF05426"/>
    </source>
</evidence>
<evidence type="ECO:0000256" key="2">
    <source>
        <dbReference type="ARBA" id="ARBA00023239"/>
    </source>
</evidence>
<gene>
    <name evidence="5" type="ORF">A8C56_12425</name>
</gene>
<proteinExistence type="predicted"/>
<organism evidence="5 6">
    <name type="scientific">Niabella ginsenosidivorans</name>
    <dbReference type="NCBI Taxonomy" id="1176587"/>
    <lineage>
        <taxon>Bacteria</taxon>
        <taxon>Pseudomonadati</taxon>
        <taxon>Bacteroidota</taxon>
        <taxon>Chitinophagia</taxon>
        <taxon>Chitinophagales</taxon>
        <taxon>Chitinophagaceae</taxon>
        <taxon>Niabella</taxon>
    </lineage>
</organism>
<keyword evidence="6" id="KW-1185">Reference proteome</keyword>
<dbReference type="GO" id="GO:0042597">
    <property type="term" value="C:periplasmic space"/>
    <property type="evidence" value="ECO:0007669"/>
    <property type="project" value="InterPro"/>
</dbReference>
<dbReference type="InterPro" id="IPR008929">
    <property type="entry name" value="Chondroitin_lyas"/>
</dbReference>
<feature type="domain" description="Alginate lyase" evidence="4">
    <location>
        <begin position="81"/>
        <end position="353"/>
    </location>
</feature>
<keyword evidence="2" id="KW-0456">Lyase</keyword>
<dbReference type="STRING" id="1176587.A8C56_12425"/>
<dbReference type="Proteomes" id="UP000077667">
    <property type="component" value="Chromosome"/>
</dbReference>
<protein>
    <recommendedName>
        <fullName evidence="4">Alginate lyase domain-containing protein</fullName>
    </recommendedName>
</protein>
<dbReference type="GO" id="GO:0016829">
    <property type="term" value="F:lyase activity"/>
    <property type="evidence" value="ECO:0007669"/>
    <property type="project" value="UniProtKB-KW"/>
</dbReference>
<dbReference type="AlphaFoldDB" id="A0A1A9I4T0"/>
<feature type="chain" id="PRO_5008389857" description="Alginate lyase domain-containing protein" evidence="3">
    <location>
        <begin position="24"/>
        <end position="405"/>
    </location>
</feature>
<evidence type="ECO:0000256" key="1">
    <source>
        <dbReference type="ARBA" id="ARBA00022729"/>
    </source>
</evidence>
<dbReference type="RefSeq" id="WP_067756457.1">
    <property type="nucleotide sequence ID" value="NZ_CP015772.1"/>
</dbReference>
<dbReference type="OrthoDB" id="7210452at2"/>
<accession>A0A1A9I4T0</accession>
<dbReference type="SUPFAM" id="SSF48230">
    <property type="entry name" value="Chondroitin AC/alginate lyase"/>
    <property type="match status" value="1"/>
</dbReference>
<keyword evidence="1 3" id="KW-0732">Signal</keyword>
<evidence type="ECO:0000313" key="5">
    <source>
        <dbReference type="EMBL" id="ANH81681.1"/>
    </source>
</evidence>
<reference evidence="5 6" key="1">
    <citation type="submission" date="2016-05" db="EMBL/GenBank/DDBJ databases">
        <title>Niabella ginsenosidivorans BS26 whole genome sequencing.</title>
        <authorList>
            <person name="Im W.T."/>
            <person name="Siddiqi M.Z."/>
        </authorList>
    </citation>
    <scope>NUCLEOTIDE SEQUENCE [LARGE SCALE GENOMIC DNA]</scope>
    <source>
        <strain evidence="5 6">BS26</strain>
    </source>
</reference>
<feature type="signal peptide" evidence="3">
    <location>
        <begin position="1"/>
        <end position="23"/>
    </location>
</feature>
<dbReference type="Gene3D" id="1.50.10.100">
    <property type="entry name" value="Chondroitin AC/alginate lyase"/>
    <property type="match status" value="1"/>
</dbReference>
<name>A0A1A9I4T0_9BACT</name>
<dbReference type="EMBL" id="CP015772">
    <property type="protein sequence ID" value="ANH81681.1"/>
    <property type="molecule type" value="Genomic_DNA"/>
</dbReference>
<evidence type="ECO:0000313" key="6">
    <source>
        <dbReference type="Proteomes" id="UP000077667"/>
    </source>
</evidence>
<dbReference type="InterPro" id="IPR008397">
    <property type="entry name" value="Alginate_lyase_dom"/>
</dbReference>
<dbReference type="KEGG" id="nia:A8C56_12425"/>
<dbReference type="Pfam" id="PF05426">
    <property type="entry name" value="Alginate_lyase"/>
    <property type="match status" value="1"/>
</dbReference>
<sequence length="405" mass="46063">MSKIFINLLTATCCILFIGSSFGQTKSNEPNCVTFSYNDLLAIRKSINARKSEYLPSYKHLLANADRLLKTKPEKVTDGDLPPTGDVHDYYTIGKFSWRNPNTPNGMPYIRGDGKYNEEAFGDRFDLSRFDKTVSNINTLALAWFYSGNEKYASKARELLRIWFIDPETRMNPNMKCASALPGVYDGMALGIIFTVSLIEMTDHVQLLRLSKSWDNSSDNDLRKWFADYNAWLKTSDFGKEEKAGKNNHGTWYSAQIISYSLFSGTSDDIDKEFDLAKEKLSSQVMPNGDLPLETKRVEGFHYFIYGLKAFNVLANGLQKFGYDLWAYQTPDHKTLALPYKFIIPYITGEKAWTTGGVIEVKATEQILMLKQASEKYDLPEIKKAIGHLNAAMKPNDIGRLYIYQ</sequence>